<gene>
    <name evidence="7" type="primary">mreB</name>
    <name evidence="8" type="ORF">CKO42_16250</name>
</gene>
<keyword evidence="9" id="KW-1185">Reference proteome</keyword>
<evidence type="ECO:0000256" key="7">
    <source>
        <dbReference type="HAMAP-Rule" id="MF_02207"/>
    </source>
</evidence>
<dbReference type="RefSeq" id="WP_274608929.1">
    <property type="nucleotide sequence ID" value="NZ_NRRY01000029.1"/>
</dbReference>
<keyword evidence="4 7" id="KW-0133">Cell shape</keyword>
<keyword evidence="1 7" id="KW-0963">Cytoplasm</keyword>
<dbReference type="NCBIfam" id="TIGR00904">
    <property type="entry name" value="mreB"/>
    <property type="match status" value="1"/>
</dbReference>
<name>A0A9X1B4Z4_9GAMM</name>
<dbReference type="GO" id="GO:0008360">
    <property type="term" value="P:regulation of cell shape"/>
    <property type="evidence" value="ECO:0007669"/>
    <property type="project" value="UniProtKB-UniRule"/>
</dbReference>
<dbReference type="SUPFAM" id="SSF53067">
    <property type="entry name" value="Actin-like ATPase domain"/>
    <property type="match status" value="2"/>
</dbReference>
<evidence type="ECO:0000256" key="1">
    <source>
        <dbReference type="ARBA" id="ARBA00022490"/>
    </source>
</evidence>
<comment type="function">
    <text evidence="7">Forms membrane-associated dynamic filaments that are essential for cell shape determination. Acts by regulating cell wall synthesis and cell elongation, and thus cell shape. A feedback loop between cell geometry and MreB localization may maintain elongated cell shape by targeting cell wall growth to regions of negative cell wall curvature.</text>
</comment>
<dbReference type="HAMAP" id="MF_02207">
    <property type="entry name" value="MreB"/>
    <property type="match status" value="1"/>
</dbReference>
<reference evidence="8 9" key="1">
    <citation type="journal article" date="2020" name="Microorganisms">
        <title>Osmotic Adaptation and Compatible Solute Biosynthesis of Phototrophic Bacteria as Revealed from Genome Analyses.</title>
        <authorList>
            <person name="Imhoff J.F."/>
            <person name="Rahn T."/>
            <person name="Kunzel S."/>
            <person name="Keller A."/>
            <person name="Neulinger S.C."/>
        </authorList>
    </citation>
    <scope>NUCLEOTIDE SEQUENCE [LARGE SCALE GENOMIC DNA]</scope>
    <source>
        <strain evidence="8 9">DSM 25653</strain>
    </source>
</reference>
<dbReference type="InterPro" id="IPR004753">
    <property type="entry name" value="MreB"/>
</dbReference>
<dbReference type="Proteomes" id="UP001138768">
    <property type="component" value="Unassembled WGS sequence"/>
</dbReference>
<dbReference type="GO" id="GO:0005737">
    <property type="term" value="C:cytoplasm"/>
    <property type="evidence" value="ECO:0007669"/>
    <property type="project" value="UniProtKB-SubCell"/>
</dbReference>
<evidence type="ECO:0000256" key="6">
    <source>
        <dbReference type="ARBA" id="ARBA00067319"/>
    </source>
</evidence>
<sequence>MLLRRFRGLFSNDLAIDLGTANTVIYTRGQGIVLNEPSVVAIRQDSATGRKSLVAVGAEAKRMLGRTPQNLTAIRPMKDGVIADFTITEKMLQYFLQKVHQSSVIRPSPRVLISVPCGSTQVERRAIKELAIGAGAREVYLIDELMAAAVGAELPVHEPRGSMVLDIGGGTSEVAVISLNGIVFSQSVRIGGDNFNDVIISYVRRHFGSVIGQAVAEHIKHSIGSAFPSSEVNELEVKGRNLTEGMPRSFTLNSQQVLEALQELLMGIVMVVKQALEQTPPELGADVAGRGIVITGGGALLRDIDRLIAEETCLPVVVAEDPLTCVARGGGKVLEQIDRRGIDLLRRE</sequence>
<comment type="similarity">
    <text evidence="5 7">Belongs to the FtsA/MreB family.</text>
</comment>
<evidence type="ECO:0000256" key="5">
    <source>
        <dbReference type="ARBA" id="ARBA00023458"/>
    </source>
</evidence>
<comment type="subunit">
    <text evidence="7">Forms polymers.</text>
</comment>
<dbReference type="InterPro" id="IPR056546">
    <property type="entry name" value="MreB_MamK-like"/>
</dbReference>
<dbReference type="CDD" id="cd10225">
    <property type="entry name" value="ASKHA_NBD_MreB-like"/>
    <property type="match status" value="1"/>
</dbReference>
<evidence type="ECO:0000256" key="3">
    <source>
        <dbReference type="ARBA" id="ARBA00022840"/>
    </source>
</evidence>
<dbReference type="InterPro" id="IPR004000">
    <property type="entry name" value="Actin"/>
</dbReference>
<evidence type="ECO:0000256" key="2">
    <source>
        <dbReference type="ARBA" id="ARBA00022741"/>
    </source>
</evidence>
<feature type="binding site" evidence="7">
    <location>
        <begin position="217"/>
        <end position="220"/>
    </location>
    <ligand>
        <name>ATP</name>
        <dbReference type="ChEBI" id="CHEBI:30616"/>
    </ligand>
</feature>
<feature type="binding site" evidence="7">
    <location>
        <begin position="297"/>
        <end position="300"/>
    </location>
    <ligand>
        <name>ATP</name>
        <dbReference type="ChEBI" id="CHEBI:30616"/>
    </ligand>
</feature>
<proteinExistence type="inferred from homology"/>
<dbReference type="PANTHER" id="PTHR42749:SF1">
    <property type="entry name" value="CELL SHAPE-DETERMINING PROTEIN MREB"/>
    <property type="match status" value="1"/>
</dbReference>
<organism evidence="8 9">
    <name type="scientific">Lamprobacter modestohalophilus</name>
    <dbReference type="NCBI Taxonomy" id="1064514"/>
    <lineage>
        <taxon>Bacteria</taxon>
        <taxon>Pseudomonadati</taxon>
        <taxon>Pseudomonadota</taxon>
        <taxon>Gammaproteobacteria</taxon>
        <taxon>Chromatiales</taxon>
        <taxon>Chromatiaceae</taxon>
        <taxon>Lamprobacter</taxon>
    </lineage>
</organism>
<accession>A0A9X1B4Z4</accession>
<dbReference type="AlphaFoldDB" id="A0A9X1B4Z4"/>
<comment type="subcellular location">
    <subcellularLocation>
        <location evidence="7">Cytoplasm</location>
    </subcellularLocation>
    <text evidence="7">Membrane-associated.</text>
</comment>
<dbReference type="Gene3D" id="3.30.420.40">
    <property type="match status" value="3"/>
</dbReference>
<evidence type="ECO:0000313" key="9">
    <source>
        <dbReference type="Proteomes" id="UP001138768"/>
    </source>
</evidence>
<dbReference type="PANTHER" id="PTHR42749">
    <property type="entry name" value="CELL SHAPE-DETERMINING PROTEIN MREB"/>
    <property type="match status" value="1"/>
</dbReference>
<dbReference type="PRINTS" id="PR01652">
    <property type="entry name" value="SHAPEPROTEIN"/>
</dbReference>
<feature type="binding site" evidence="7">
    <location>
        <begin position="20"/>
        <end position="22"/>
    </location>
    <ligand>
        <name>ATP</name>
        <dbReference type="ChEBI" id="CHEBI:30616"/>
    </ligand>
</feature>
<dbReference type="InterPro" id="IPR043129">
    <property type="entry name" value="ATPase_NBD"/>
</dbReference>
<dbReference type="EMBL" id="NRRY01000029">
    <property type="protein sequence ID" value="MBK1619963.1"/>
    <property type="molecule type" value="Genomic_DNA"/>
</dbReference>
<keyword evidence="2 7" id="KW-0547">Nucleotide-binding</keyword>
<feature type="binding site" evidence="7">
    <location>
        <begin position="169"/>
        <end position="171"/>
    </location>
    <ligand>
        <name>ATP</name>
        <dbReference type="ChEBI" id="CHEBI:30616"/>
    </ligand>
</feature>
<dbReference type="Pfam" id="PF06723">
    <property type="entry name" value="MreB_Mbl"/>
    <property type="match status" value="1"/>
</dbReference>
<dbReference type="FunFam" id="3.30.420.40:FF:000016">
    <property type="entry name" value="Rod shape-determining protein mreB"/>
    <property type="match status" value="1"/>
</dbReference>
<comment type="caution">
    <text evidence="8">The sequence shown here is derived from an EMBL/GenBank/DDBJ whole genome shotgun (WGS) entry which is preliminary data.</text>
</comment>
<keyword evidence="3 7" id="KW-0067">ATP-binding</keyword>
<evidence type="ECO:0000256" key="4">
    <source>
        <dbReference type="ARBA" id="ARBA00022960"/>
    </source>
</evidence>
<evidence type="ECO:0000313" key="8">
    <source>
        <dbReference type="EMBL" id="MBK1619963.1"/>
    </source>
</evidence>
<dbReference type="GO" id="GO:0000902">
    <property type="term" value="P:cell morphogenesis"/>
    <property type="evidence" value="ECO:0007669"/>
    <property type="project" value="InterPro"/>
</dbReference>
<dbReference type="NCBIfam" id="NF010539">
    <property type="entry name" value="PRK13927.1"/>
    <property type="match status" value="1"/>
</dbReference>
<dbReference type="GO" id="GO:0005524">
    <property type="term" value="F:ATP binding"/>
    <property type="evidence" value="ECO:0007669"/>
    <property type="project" value="UniProtKB-KW"/>
</dbReference>
<dbReference type="SMART" id="SM00268">
    <property type="entry name" value="ACTIN"/>
    <property type="match status" value="1"/>
</dbReference>
<protein>
    <recommendedName>
        <fullName evidence="6 7">Cell shape-determining protein MreB</fullName>
    </recommendedName>
</protein>